<dbReference type="Gene3D" id="3.40.225.10">
    <property type="entry name" value="Class II aldolase/adducin N-terminal domain"/>
    <property type="match status" value="1"/>
</dbReference>
<proteinExistence type="predicted"/>
<dbReference type="GO" id="GO:0019323">
    <property type="term" value="P:pentose catabolic process"/>
    <property type="evidence" value="ECO:0007669"/>
    <property type="project" value="TreeGrafter"/>
</dbReference>
<sequence length="243" mass="27345">MSDLLQDIREKIALSCRILAMEGLVDGILGHVSVRIPGTDEMFIRCRGEEENGVRYTRSDAIRRVDFDGNGADLEGKYDVPKELPIHGEMYKLRPEVGCVIHAHPPDALICGITDLEFRPVFGAFNIPAMRMALEGIPVFPRSCLITRQELAHYMMQAMGDKNICLMKGHGITVTGKTVEEATVRALNFNILAKVTLQVAQTGREAAPISQEDMNELPDLGTTFNDQWGWRYYVKKLHEEEKR</sequence>
<dbReference type="InterPro" id="IPR050197">
    <property type="entry name" value="Aldolase_class_II_sugar_metab"/>
</dbReference>
<dbReference type="Pfam" id="PF00596">
    <property type="entry name" value="Aldolase_II"/>
    <property type="match status" value="1"/>
</dbReference>
<evidence type="ECO:0000256" key="1">
    <source>
        <dbReference type="ARBA" id="ARBA00022723"/>
    </source>
</evidence>
<evidence type="ECO:0000256" key="2">
    <source>
        <dbReference type="ARBA" id="ARBA00023239"/>
    </source>
</evidence>
<dbReference type="AlphaFoldDB" id="A0A7X2ZCD4"/>
<keyword evidence="5" id="KW-1185">Reference proteome</keyword>
<name>A0A7X2ZCD4_9BACL</name>
<dbReference type="InterPro" id="IPR001303">
    <property type="entry name" value="Aldolase_II/adducin_N"/>
</dbReference>
<evidence type="ECO:0000313" key="5">
    <source>
        <dbReference type="Proteomes" id="UP000450917"/>
    </source>
</evidence>
<dbReference type="InterPro" id="IPR036409">
    <property type="entry name" value="Aldolase_II/adducin_N_sf"/>
</dbReference>
<evidence type="ECO:0000259" key="3">
    <source>
        <dbReference type="SMART" id="SM01007"/>
    </source>
</evidence>
<dbReference type="SUPFAM" id="SSF53639">
    <property type="entry name" value="AraD/HMP-PK domain-like"/>
    <property type="match status" value="1"/>
</dbReference>
<dbReference type="PANTHER" id="PTHR22789">
    <property type="entry name" value="FUCULOSE PHOSPHATE ALDOLASE"/>
    <property type="match status" value="1"/>
</dbReference>
<dbReference type="GO" id="GO:0005829">
    <property type="term" value="C:cytosol"/>
    <property type="evidence" value="ECO:0007669"/>
    <property type="project" value="TreeGrafter"/>
</dbReference>
<reference evidence="4 5" key="1">
    <citation type="submission" date="2019-11" db="EMBL/GenBank/DDBJ databases">
        <title>Draft genome sequences of five Paenibacillus species of dairy origin.</title>
        <authorList>
            <person name="Olajide A.M."/>
            <person name="Chen S."/>
            <person name="Lapointe G."/>
        </authorList>
    </citation>
    <scope>NUCLEOTIDE SEQUENCE [LARGE SCALE GENOMIC DNA]</scope>
    <source>
        <strain evidence="4 5">2CS3</strain>
    </source>
</reference>
<dbReference type="GO" id="GO:0046872">
    <property type="term" value="F:metal ion binding"/>
    <property type="evidence" value="ECO:0007669"/>
    <property type="project" value="UniProtKB-KW"/>
</dbReference>
<protein>
    <submittedName>
        <fullName evidence="4">Class II aldolase/adducin family protein</fullName>
    </submittedName>
</protein>
<gene>
    <name evidence="4" type="ORF">GNP93_17015</name>
</gene>
<dbReference type="GO" id="GO:0016832">
    <property type="term" value="F:aldehyde-lyase activity"/>
    <property type="evidence" value="ECO:0007669"/>
    <property type="project" value="TreeGrafter"/>
</dbReference>
<comment type="caution">
    <text evidence="4">The sequence shown here is derived from an EMBL/GenBank/DDBJ whole genome shotgun (WGS) entry which is preliminary data.</text>
</comment>
<dbReference type="SMART" id="SM01007">
    <property type="entry name" value="Aldolase_II"/>
    <property type="match status" value="1"/>
</dbReference>
<feature type="domain" description="Class II aldolase/adducin N-terminal" evidence="3">
    <location>
        <begin position="10"/>
        <end position="197"/>
    </location>
</feature>
<keyword evidence="1" id="KW-0479">Metal-binding</keyword>
<evidence type="ECO:0000313" key="4">
    <source>
        <dbReference type="EMBL" id="MUG72374.1"/>
    </source>
</evidence>
<dbReference type="PANTHER" id="PTHR22789:SF0">
    <property type="entry name" value="3-OXO-TETRONATE 4-PHOSPHATE DECARBOXYLASE-RELATED"/>
    <property type="match status" value="1"/>
</dbReference>
<keyword evidence="2" id="KW-0456">Lyase</keyword>
<accession>A0A7X2ZCD4</accession>
<dbReference type="Proteomes" id="UP000450917">
    <property type="component" value="Unassembled WGS sequence"/>
</dbReference>
<organism evidence="4 5">
    <name type="scientific">Paenibacillus validus</name>
    <dbReference type="NCBI Taxonomy" id="44253"/>
    <lineage>
        <taxon>Bacteria</taxon>
        <taxon>Bacillati</taxon>
        <taxon>Bacillota</taxon>
        <taxon>Bacilli</taxon>
        <taxon>Bacillales</taxon>
        <taxon>Paenibacillaceae</taxon>
        <taxon>Paenibacillus</taxon>
    </lineage>
</organism>
<dbReference type="EMBL" id="WNZX01000014">
    <property type="protein sequence ID" value="MUG72374.1"/>
    <property type="molecule type" value="Genomic_DNA"/>
</dbReference>
<dbReference type="RefSeq" id="WP_127609652.1">
    <property type="nucleotide sequence ID" value="NZ_JARTHJ010000088.1"/>
</dbReference>